<accession>A0A6A5XU91</accession>
<gene>
    <name evidence="2" type="ORF">BU24DRAFT_451027</name>
</gene>
<proteinExistence type="predicted"/>
<sequence length="222" mass="24318">MADANMTERDVDQVNGESPEKTNTNRTSSFLGPLPPDVRESRQVRIDKDIAYFFNTRQPEGSKSAPSFKGIDSFTHAEVLPLEPQEPRGHNHQRRVTFLPLGGPDHMKRVAAGPDLPESVKVTYGKIKKALEEEPNKNDGILPITNQAHGVSEPLTRGLALASDERDADGDIQMGGAQASDPRTVTDQQRRSSISGPAGRTISPPTAGNTYDASRDPRRRDR</sequence>
<keyword evidence="3" id="KW-1185">Reference proteome</keyword>
<feature type="region of interest" description="Disordered" evidence="1">
    <location>
        <begin position="1"/>
        <end position="42"/>
    </location>
</feature>
<dbReference type="Proteomes" id="UP000799778">
    <property type="component" value="Unassembled WGS sequence"/>
</dbReference>
<evidence type="ECO:0000256" key="1">
    <source>
        <dbReference type="SAM" id="MobiDB-lite"/>
    </source>
</evidence>
<feature type="compositionally biased region" description="Polar residues" evidence="1">
    <location>
        <begin position="203"/>
        <end position="212"/>
    </location>
</feature>
<dbReference type="AlphaFoldDB" id="A0A6A5XU91"/>
<feature type="compositionally biased region" description="Basic and acidic residues" evidence="1">
    <location>
        <begin position="1"/>
        <end position="12"/>
    </location>
</feature>
<organism evidence="2 3">
    <name type="scientific">Aaosphaeria arxii CBS 175.79</name>
    <dbReference type="NCBI Taxonomy" id="1450172"/>
    <lineage>
        <taxon>Eukaryota</taxon>
        <taxon>Fungi</taxon>
        <taxon>Dikarya</taxon>
        <taxon>Ascomycota</taxon>
        <taxon>Pezizomycotina</taxon>
        <taxon>Dothideomycetes</taxon>
        <taxon>Pleosporomycetidae</taxon>
        <taxon>Pleosporales</taxon>
        <taxon>Pleosporales incertae sedis</taxon>
        <taxon>Aaosphaeria</taxon>
    </lineage>
</organism>
<feature type="region of interest" description="Disordered" evidence="1">
    <location>
        <begin position="83"/>
        <end position="113"/>
    </location>
</feature>
<name>A0A6A5XU91_9PLEO</name>
<dbReference type="RefSeq" id="XP_033384862.1">
    <property type="nucleotide sequence ID" value="XM_033531073.1"/>
</dbReference>
<dbReference type="EMBL" id="ML978069">
    <property type="protein sequence ID" value="KAF2016523.1"/>
    <property type="molecule type" value="Genomic_DNA"/>
</dbReference>
<protein>
    <submittedName>
        <fullName evidence="2">Uncharacterized protein</fullName>
    </submittedName>
</protein>
<feature type="region of interest" description="Disordered" evidence="1">
    <location>
        <begin position="131"/>
        <end position="222"/>
    </location>
</feature>
<evidence type="ECO:0000313" key="2">
    <source>
        <dbReference type="EMBL" id="KAF2016523.1"/>
    </source>
</evidence>
<evidence type="ECO:0000313" key="3">
    <source>
        <dbReference type="Proteomes" id="UP000799778"/>
    </source>
</evidence>
<dbReference type="GeneID" id="54288470"/>
<feature type="compositionally biased region" description="Basic and acidic residues" evidence="1">
    <location>
        <begin position="213"/>
        <end position="222"/>
    </location>
</feature>
<feature type="compositionally biased region" description="Polar residues" evidence="1">
    <location>
        <begin position="181"/>
        <end position="195"/>
    </location>
</feature>
<feature type="compositionally biased region" description="Polar residues" evidence="1">
    <location>
        <begin position="21"/>
        <end position="30"/>
    </location>
</feature>
<reference evidence="2" key="1">
    <citation type="journal article" date="2020" name="Stud. Mycol.">
        <title>101 Dothideomycetes genomes: a test case for predicting lifestyles and emergence of pathogens.</title>
        <authorList>
            <person name="Haridas S."/>
            <person name="Albert R."/>
            <person name="Binder M."/>
            <person name="Bloem J."/>
            <person name="Labutti K."/>
            <person name="Salamov A."/>
            <person name="Andreopoulos B."/>
            <person name="Baker S."/>
            <person name="Barry K."/>
            <person name="Bills G."/>
            <person name="Bluhm B."/>
            <person name="Cannon C."/>
            <person name="Castanera R."/>
            <person name="Culley D."/>
            <person name="Daum C."/>
            <person name="Ezra D."/>
            <person name="Gonzalez J."/>
            <person name="Henrissat B."/>
            <person name="Kuo A."/>
            <person name="Liang C."/>
            <person name="Lipzen A."/>
            <person name="Lutzoni F."/>
            <person name="Magnuson J."/>
            <person name="Mondo S."/>
            <person name="Nolan M."/>
            <person name="Ohm R."/>
            <person name="Pangilinan J."/>
            <person name="Park H.-J."/>
            <person name="Ramirez L."/>
            <person name="Alfaro M."/>
            <person name="Sun H."/>
            <person name="Tritt A."/>
            <person name="Yoshinaga Y."/>
            <person name="Zwiers L.-H."/>
            <person name="Turgeon B."/>
            <person name="Goodwin S."/>
            <person name="Spatafora J."/>
            <person name="Crous P."/>
            <person name="Grigoriev I."/>
        </authorList>
    </citation>
    <scope>NUCLEOTIDE SEQUENCE</scope>
    <source>
        <strain evidence="2">CBS 175.79</strain>
    </source>
</reference>